<comment type="caution">
    <text evidence="1">The sequence shown here is derived from an EMBL/GenBank/DDBJ whole genome shotgun (WGS) entry which is preliminary data.</text>
</comment>
<proteinExistence type="predicted"/>
<evidence type="ECO:0000313" key="2">
    <source>
        <dbReference type="Proteomes" id="UP000757900"/>
    </source>
</evidence>
<dbReference type="Proteomes" id="UP000757900">
    <property type="component" value="Unassembled WGS sequence"/>
</dbReference>
<protein>
    <submittedName>
        <fullName evidence="1">Uncharacterized protein</fullName>
    </submittedName>
</protein>
<dbReference type="RefSeq" id="WP_252477796.1">
    <property type="nucleotide sequence ID" value="NZ_CAMIKC010000024.1"/>
</dbReference>
<accession>A0A929MRS9</accession>
<name>A0A929MRS9_ABIDE</name>
<sequence length="60" mass="6773">MVGIVMNARIRVKDKQEFSSLNKLLSSANEKINIEEAVRGKDSKEISINRDIAKAQGWKN</sequence>
<evidence type="ECO:0000313" key="1">
    <source>
        <dbReference type="EMBL" id="MBF0934531.1"/>
    </source>
</evidence>
<gene>
    <name evidence="1" type="ORF">HXK00_02665</name>
</gene>
<reference evidence="1" key="1">
    <citation type="submission" date="2020-04" db="EMBL/GenBank/DDBJ databases">
        <title>Deep metagenomics examines the oral microbiome during advanced dental caries in children, revealing novel taxa and co-occurrences with host molecules.</title>
        <authorList>
            <person name="Baker J.L."/>
            <person name="Morton J.T."/>
            <person name="Dinis M."/>
            <person name="Alvarez R."/>
            <person name="Tran N.C."/>
            <person name="Knight R."/>
            <person name="Edlund A."/>
        </authorList>
    </citation>
    <scope>NUCLEOTIDE SEQUENCE</scope>
    <source>
        <strain evidence="1">JCVI_23_bin.16</strain>
    </source>
</reference>
<organism evidence="1 2">
    <name type="scientific">Abiotrophia defectiva</name>
    <name type="common">Streptococcus defectivus</name>
    <dbReference type="NCBI Taxonomy" id="46125"/>
    <lineage>
        <taxon>Bacteria</taxon>
        <taxon>Bacillati</taxon>
        <taxon>Bacillota</taxon>
        <taxon>Bacilli</taxon>
        <taxon>Lactobacillales</taxon>
        <taxon>Aerococcaceae</taxon>
        <taxon>Abiotrophia</taxon>
    </lineage>
</organism>
<dbReference type="EMBL" id="JABZFV010000033">
    <property type="protein sequence ID" value="MBF0934531.1"/>
    <property type="molecule type" value="Genomic_DNA"/>
</dbReference>
<dbReference type="AlphaFoldDB" id="A0A929MRS9"/>